<reference evidence="4" key="1">
    <citation type="journal article" date="2019" name="Int. J. Syst. Evol. Microbiol.">
        <title>The Global Catalogue of Microorganisms (GCM) 10K type strain sequencing project: providing services to taxonomists for standard genome sequencing and annotation.</title>
        <authorList>
            <consortium name="The Broad Institute Genomics Platform"/>
            <consortium name="The Broad Institute Genome Sequencing Center for Infectious Disease"/>
            <person name="Wu L."/>
            <person name="Ma J."/>
        </authorList>
    </citation>
    <scope>NUCLEOTIDE SEQUENCE [LARGE SCALE GENOMIC DNA]</scope>
    <source>
        <strain evidence="4">CCUG 49018</strain>
    </source>
</reference>
<proteinExistence type="predicted"/>
<dbReference type="Proteomes" id="UP001597182">
    <property type="component" value="Unassembled WGS sequence"/>
</dbReference>
<dbReference type="EMBL" id="JBHTMB010000141">
    <property type="protein sequence ID" value="MFD1234913.1"/>
    <property type="molecule type" value="Genomic_DNA"/>
</dbReference>
<keyword evidence="1" id="KW-0560">Oxidoreductase</keyword>
<name>A0ABW3VJS2_9PSEU</name>
<protein>
    <submittedName>
        <fullName evidence="3">Pyridoxamine 5'-phosphate oxidase family protein</fullName>
    </submittedName>
</protein>
<accession>A0ABW3VJS2</accession>
<gene>
    <name evidence="3" type="ORF">ACFQ34_16600</name>
</gene>
<feature type="domain" description="Pyridoxamine 5'-phosphate oxidase N-terminal" evidence="2">
    <location>
        <begin position="12"/>
        <end position="121"/>
    </location>
</feature>
<dbReference type="InterPro" id="IPR011576">
    <property type="entry name" value="Pyridox_Oxase_N"/>
</dbReference>
<dbReference type="InterPro" id="IPR012349">
    <property type="entry name" value="Split_barrel_FMN-bd"/>
</dbReference>
<evidence type="ECO:0000313" key="3">
    <source>
        <dbReference type="EMBL" id="MFD1234913.1"/>
    </source>
</evidence>
<dbReference type="Gene3D" id="2.30.110.10">
    <property type="entry name" value="Electron Transport, Fmn-binding Protein, Chain A"/>
    <property type="match status" value="1"/>
</dbReference>
<dbReference type="SUPFAM" id="SSF50475">
    <property type="entry name" value="FMN-binding split barrel"/>
    <property type="match status" value="1"/>
</dbReference>
<dbReference type="Pfam" id="PF01243">
    <property type="entry name" value="PNPOx_N"/>
    <property type="match status" value="1"/>
</dbReference>
<organism evidence="3 4">
    <name type="scientific">Pseudonocardia benzenivorans</name>
    <dbReference type="NCBI Taxonomy" id="228005"/>
    <lineage>
        <taxon>Bacteria</taxon>
        <taxon>Bacillati</taxon>
        <taxon>Actinomycetota</taxon>
        <taxon>Actinomycetes</taxon>
        <taxon>Pseudonocardiales</taxon>
        <taxon>Pseudonocardiaceae</taxon>
        <taxon>Pseudonocardia</taxon>
    </lineage>
</organism>
<dbReference type="RefSeq" id="WP_346091598.1">
    <property type="nucleotide sequence ID" value="NZ_BAABKS010000029.1"/>
</dbReference>
<dbReference type="PANTHER" id="PTHR35176">
    <property type="entry name" value="HEME OXYGENASE HI_0854-RELATED"/>
    <property type="match status" value="1"/>
</dbReference>
<dbReference type="PANTHER" id="PTHR35176:SF6">
    <property type="entry name" value="HEME OXYGENASE HI_0854-RELATED"/>
    <property type="match status" value="1"/>
</dbReference>
<comment type="caution">
    <text evidence="3">The sequence shown here is derived from an EMBL/GenBank/DDBJ whole genome shotgun (WGS) entry which is preliminary data.</text>
</comment>
<evidence type="ECO:0000259" key="2">
    <source>
        <dbReference type="Pfam" id="PF01243"/>
    </source>
</evidence>
<sequence>MERQDVLTELTAAQALLDATSAAHLAYTGRDGTPRVVAVGYFWTGEEFVVSTADTAPKVAAVRARPDVALAIDGGGTPGSAQSLSIRGRAEVRIVDGLVPEYVAAARKSMGAEAADEFERNCRRMYERMARIAIVPAWARFHDFGAGRLPGFLQELAEKARN</sequence>
<dbReference type="InterPro" id="IPR052019">
    <property type="entry name" value="F420H2_bilvrd_red/Heme_oxyg"/>
</dbReference>
<evidence type="ECO:0000256" key="1">
    <source>
        <dbReference type="ARBA" id="ARBA00023002"/>
    </source>
</evidence>
<evidence type="ECO:0000313" key="4">
    <source>
        <dbReference type="Proteomes" id="UP001597182"/>
    </source>
</evidence>
<keyword evidence="4" id="KW-1185">Reference proteome</keyword>